<dbReference type="Proteomes" id="UP001281410">
    <property type="component" value="Unassembled WGS sequence"/>
</dbReference>
<organism evidence="3 4">
    <name type="scientific">Dipteronia sinensis</name>
    <dbReference type="NCBI Taxonomy" id="43782"/>
    <lineage>
        <taxon>Eukaryota</taxon>
        <taxon>Viridiplantae</taxon>
        <taxon>Streptophyta</taxon>
        <taxon>Embryophyta</taxon>
        <taxon>Tracheophyta</taxon>
        <taxon>Spermatophyta</taxon>
        <taxon>Magnoliopsida</taxon>
        <taxon>eudicotyledons</taxon>
        <taxon>Gunneridae</taxon>
        <taxon>Pentapetalae</taxon>
        <taxon>rosids</taxon>
        <taxon>malvids</taxon>
        <taxon>Sapindales</taxon>
        <taxon>Sapindaceae</taxon>
        <taxon>Hippocastanoideae</taxon>
        <taxon>Acereae</taxon>
        <taxon>Dipteronia</taxon>
    </lineage>
</organism>
<dbReference type="Pfam" id="PF13960">
    <property type="entry name" value="DUF4218"/>
    <property type="match status" value="1"/>
</dbReference>
<protein>
    <recommendedName>
        <fullName evidence="5">DUF4218 domain-containing protein</fullName>
    </recommendedName>
</protein>
<dbReference type="PANTHER" id="PTHR48258:SF15">
    <property type="entry name" value="OS02G0543900 PROTEIN"/>
    <property type="match status" value="1"/>
</dbReference>
<evidence type="ECO:0008006" key="5">
    <source>
        <dbReference type="Google" id="ProtNLM"/>
    </source>
</evidence>
<feature type="domain" description="DUF4216" evidence="1">
    <location>
        <begin position="251"/>
        <end position="322"/>
    </location>
</feature>
<accession>A0AAE0AJY2</accession>
<dbReference type="InterPro" id="IPR025452">
    <property type="entry name" value="DUF4218"/>
</dbReference>
<dbReference type="EMBL" id="JANJYJ010000004">
    <property type="protein sequence ID" value="KAK3218819.1"/>
    <property type="molecule type" value="Genomic_DNA"/>
</dbReference>
<proteinExistence type="predicted"/>
<evidence type="ECO:0000313" key="3">
    <source>
        <dbReference type="EMBL" id="KAK3218819.1"/>
    </source>
</evidence>
<sequence length="399" mass="46029">MVHLPIHLADEAKVVGPVQYRWMYPIERYLSTLKSYVHNKCHPEGSIAEGYIAEECLTFCSRYLFGRETKFNRLSRNFDDNDSNGDKLSIFTGVGCGKGKHESIYLDYQVLSQAHRYVLFNCVEVENFIKRYIQIVRSTHRRAIPIDITRVHNETFPKWFQTEVMQLYPHGDVHVNEDLKWLAQRPNKIASRFKKYLINGFRFRIKDIDNRSKTQISGVVVNAKTSSFASSKDKNPIVGDVSYFGNVVNVIELDYYDGRKVALFKCDLIDINSNRGTKKNELGFTLVNPSCLLKTEEPFILASQAIQVFYVEDPVEIDWHAVVFTKPRDLYDMDEVANIGDLLMENESDNTTNLQQFMDNEDDVRDNVPGIMLNSYVNIIYVGAENNDSDDEDGDEYDN</sequence>
<dbReference type="PANTHER" id="PTHR48258">
    <property type="entry name" value="DUF4218 DOMAIN-CONTAINING PROTEIN-RELATED"/>
    <property type="match status" value="1"/>
</dbReference>
<reference evidence="3" key="1">
    <citation type="journal article" date="2023" name="Plant J.">
        <title>Genome sequences and population genomics provide insights into the demographic history, inbreeding, and mutation load of two 'living fossil' tree species of Dipteronia.</title>
        <authorList>
            <person name="Feng Y."/>
            <person name="Comes H.P."/>
            <person name="Chen J."/>
            <person name="Zhu S."/>
            <person name="Lu R."/>
            <person name="Zhang X."/>
            <person name="Li P."/>
            <person name="Qiu J."/>
            <person name="Olsen K.M."/>
            <person name="Qiu Y."/>
        </authorList>
    </citation>
    <scope>NUCLEOTIDE SEQUENCE</scope>
    <source>
        <strain evidence="3">NBL</strain>
    </source>
</reference>
<evidence type="ECO:0000259" key="2">
    <source>
        <dbReference type="Pfam" id="PF13960"/>
    </source>
</evidence>
<dbReference type="Pfam" id="PF13952">
    <property type="entry name" value="DUF4216"/>
    <property type="match status" value="1"/>
</dbReference>
<evidence type="ECO:0000259" key="1">
    <source>
        <dbReference type="Pfam" id="PF13952"/>
    </source>
</evidence>
<evidence type="ECO:0000313" key="4">
    <source>
        <dbReference type="Proteomes" id="UP001281410"/>
    </source>
</evidence>
<dbReference type="AlphaFoldDB" id="A0AAE0AJY2"/>
<gene>
    <name evidence="3" type="ORF">Dsin_012789</name>
</gene>
<feature type="domain" description="DUF4218" evidence="2">
    <location>
        <begin position="1"/>
        <end position="77"/>
    </location>
</feature>
<keyword evidence="4" id="KW-1185">Reference proteome</keyword>
<dbReference type="InterPro" id="IPR025312">
    <property type="entry name" value="DUF4216"/>
</dbReference>
<name>A0AAE0AJY2_9ROSI</name>
<comment type="caution">
    <text evidence="3">The sequence shown here is derived from an EMBL/GenBank/DDBJ whole genome shotgun (WGS) entry which is preliminary data.</text>
</comment>